<feature type="compositionally biased region" description="Basic and acidic residues" evidence="1">
    <location>
        <begin position="168"/>
        <end position="194"/>
    </location>
</feature>
<evidence type="ECO:0000256" key="1">
    <source>
        <dbReference type="SAM" id="MobiDB-lite"/>
    </source>
</evidence>
<comment type="caution">
    <text evidence="3">The sequence shown here is derived from an EMBL/GenBank/DDBJ whole genome shotgun (WGS) entry which is preliminary data.</text>
</comment>
<accession>W7L9I1</accession>
<sequence>MNTTEIYFLNFLENINSDAAFLAKKMEELLFEDPSSSIVKARLFAEEILNSVFKQEDIEAPYLSSLHDKISFLSREGYIKREIQQSFDTIRLSGNKAAHDGKFNDITAAFKLHKEMYKIGVWFYEVYSSEQVKIPFYEVPKPRPKENIEDIVKKQILELLGTGKFESSKKEEVESGSKEDAKEDEYNNKEKSNTVEESIPPLLKKDLKDGESYLLRELARLKDSSQEAIENASQFSGFKDYMHVDRKIQLDLESILSSRNTEVKGNLILLCGSVGDGKSHLLAYLKENKADLINEYTIFNDATESFSPSKNAMETLEEVLKGFSDQFIEQNDQKVILAINMGVLHNFINTNHNEYTYCALKKFVEQSNLFSPNITTHYSDNCFDLLSFGDYHPYEIHEQGAKSSFYSALLEKIFKKTDDNPFYLALKQDEKSKIRTMAHENYKLMQNEFVREQVVQLIIKSIVIKKLVISARAFLNFIADIIIPGEIKNTKLLTEFDVLNSSLPNLLFDRKDRSTILNAVSQLDPIHRRSDSIDQVIVELNTLNDWDALIKEYIKDETPISWLSSFNSKESLTDYSFNMFFESFIRVTYLTNEHFSSKVSDESYLDYLKNLYYFNTGEKRKVKGFYDEIKTALYKWKGSPKKDFIYLNKPSDKYRIAQKLNLKPTIEHLKTNPQEVLDSFKSSIVLAYHDGDAENKIFLDIDYPLYSLLRKVQEGYRPNKKDEEDAIKFVEFIEKVMAFGEKKRELLVFFPKDNKFYTIKKDDFGAFVFERE</sequence>
<dbReference type="InterPro" id="IPR025285">
    <property type="entry name" value="DUF4145"/>
</dbReference>
<dbReference type="AlphaFoldDB" id="W7L9I1"/>
<feature type="domain" description="DUF4145" evidence="2">
    <location>
        <begin position="27"/>
        <end position="107"/>
    </location>
</feature>
<protein>
    <recommendedName>
        <fullName evidence="2">DUF4145 domain-containing protein</fullName>
    </recommendedName>
</protein>
<dbReference type="RefSeq" id="WP_035333448.1">
    <property type="nucleotide sequence ID" value="NZ_APVL01000042.1"/>
</dbReference>
<reference evidence="3 4" key="2">
    <citation type="journal article" date="2016" name="Sci. Rep.">
        <title>A novel serine protease, Sep1, from Bacillus firmus DS-1 has nematicidal activity and degrades multiple intestinal-associated nematode proteins.</title>
        <authorList>
            <person name="Geng C."/>
            <person name="Nie X."/>
            <person name="Tang Z."/>
            <person name="Zhang Y."/>
            <person name="Lin J."/>
            <person name="Sun M."/>
            <person name="Peng D."/>
        </authorList>
    </citation>
    <scope>NUCLEOTIDE SEQUENCE [LARGE SCALE GENOMIC DNA]</scope>
    <source>
        <strain evidence="3 4">DS1</strain>
    </source>
</reference>
<dbReference type="OrthoDB" id="257964at2"/>
<dbReference type="EMBL" id="APVL01000042">
    <property type="protein sequence ID" value="EWG08459.1"/>
    <property type="molecule type" value="Genomic_DNA"/>
</dbReference>
<dbReference type="NCBIfam" id="TIGR03238">
    <property type="entry name" value="dnd_assoc_3"/>
    <property type="match status" value="1"/>
</dbReference>
<feature type="region of interest" description="Disordered" evidence="1">
    <location>
        <begin position="168"/>
        <end position="198"/>
    </location>
</feature>
<dbReference type="Proteomes" id="UP000019270">
    <property type="component" value="Unassembled WGS sequence"/>
</dbReference>
<evidence type="ECO:0000313" key="3">
    <source>
        <dbReference type="EMBL" id="EWG08459.1"/>
    </source>
</evidence>
<dbReference type="PATRIC" id="fig|1307436.3.peg.5146"/>
<reference evidence="4" key="1">
    <citation type="submission" date="2013-03" db="EMBL/GenBank/DDBJ databases">
        <title>Draft genome sequence of Bacillus firmus DS1.</title>
        <authorList>
            <person name="Peng D."/>
            <person name="Zhu L."/>
            <person name="Sun M."/>
        </authorList>
    </citation>
    <scope>NUCLEOTIDE SEQUENCE [LARGE SCALE GENOMIC DNA]</scope>
    <source>
        <strain evidence="4">DS1</strain>
    </source>
</reference>
<evidence type="ECO:0000313" key="4">
    <source>
        <dbReference type="Proteomes" id="UP000019270"/>
    </source>
</evidence>
<proteinExistence type="predicted"/>
<name>W7L9I1_CYTFI</name>
<dbReference type="eggNOG" id="COG0433">
    <property type="taxonomic scope" value="Bacteria"/>
</dbReference>
<evidence type="ECO:0000259" key="2">
    <source>
        <dbReference type="Pfam" id="PF13643"/>
    </source>
</evidence>
<gene>
    <name evidence="3" type="ORF">PBF_24156</name>
</gene>
<dbReference type="Pfam" id="PF13643">
    <property type="entry name" value="DUF4145"/>
    <property type="match status" value="1"/>
</dbReference>
<dbReference type="eggNOG" id="COG4096">
    <property type="taxonomic scope" value="Bacteria"/>
</dbReference>
<dbReference type="InterPro" id="IPR017647">
    <property type="entry name" value="Dnd_assoc_3"/>
</dbReference>
<organism evidence="3 4">
    <name type="scientific">Cytobacillus firmus DS1</name>
    <dbReference type="NCBI Taxonomy" id="1307436"/>
    <lineage>
        <taxon>Bacteria</taxon>
        <taxon>Bacillati</taxon>
        <taxon>Bacillota</taxon>
        <taxon>Bacilli</taxon>
        <taxon>Bacillales</taxon>
        <taxon>Bacillaceae</taxon>
        <taxon>Cytobacillus</taxon>
    </lineage>
</organism>